<reference evidence="1 2" key="1">
    <citation type="submission" date="2021-03" db="EMBL/GenBank/DDBJ databases">
        <authorList>
            <person name="Kim M.K."/>
        </authorList>
    </citation>
    <scope>NUCLEOTIDE SEQUENCE [LARGE SCALE GENOMIC DNA]</scope>
    <source>
        <strain evidence="1 2">BT507</strain>
    </source>
</reference>
<organism evidence="1 2">
    <name type="scientific">Hymenobacter defluvii</name>
    <dbReference type="NCBI Taxonomy" id="2054411"/>
    <lineage>
        <taxon>Bacteria</taxon>
        <taxon>Pseudomonadati</taxon>
        <taxon>Bacteroidota</taxon>
        <taxon>Cytophagia</taxon>
        <taxon>Cytophagales</taxon>
        <taxon>Hymenobacteraceae</taxon>
        <taxon>Hymenobacter</taxon>
    </lineage>
</organism>
<comment type="caution">
    <text evidence="1">The sequence shown here is derived from an EMBL/GenBank/DDBJ whole genome shotgun (WGS) entry which is preliminary data.</text>
</comment>
<accession>A0ABS3TH82</accession>
<proteinExistence type="predicted"/>
<name>A0ABS3TH82_9BACT</name>
<gene>
    <name evidence="1" type="ORF">J4D97_15525</name>
</gene>
<dbReference type="RefSeq" id="WP_208308344.1">
    <property type="nucleotide sequence ID" value="NZ_JAGETX010000009.1"/>
</dbReference>
<protein>
    <submittedName>
        <fullName evidence="1">Uncharacterized protein</fullName>
    </submittedName>
</protein>
<keyword evidence="2" id="KW-1185">Reference proteome</keyword>
<dbReference type="Proteomes" id="UP000670527">
    <property type="component" value="Unassembled WGS sequence"/>
</dbReference>
<evidence type="ECO:0000313" key="2">
    <source>
        <dbReference type="Proteomes" id="UP000670527"/>
    </source>
</evidence>
<sequence>MKHSNPKYDKRRGKVVDKIGGGLYAVQLLERTRTVNGPTGKTRSVTDAAEEKKLKLGSLRLLAAVVAKAAQGSLFE</sequence>
<dbReference type="EMBL" id="JAGETX010000009">
    <property type="protein sequence ID" value="MBO3272070.1"/>
    <property type="molecule type" value="Genomic_DNA"/>
</dbReference>
<evidence type="ECO:0000313" key="1">
    <source>
        <dbReference type="EMBL" id="MBO3272070.1"/>
    </source>
</evidence>